<dbReference type="AlphaFoldDB" id="A0A069QP89"/>
<evidence type="ECO:0000313" key="1">
    <source>
        <dbReference type="EMBL" id="KDR53844.1"/>
    </source>
</evidence>
<dbReference type="Proteomes" id="UP000027442">
    <property type="component" value="Unassembled WGS sequence"/>
</dbReference>
<gene>
    <name evidence="1" type="ORF">HMPREF1991_00068</name>
</gene>
<organism evidence="1 2">
    <name type="scientific">Hoylesella loescheii DSM 19665 = JCM 12249 = ATCC 15930</name>
    <dbReference type="NCBI Taxonomy" id="1122985"/>
    <lineage>
        <taxon>Bacteria</taxon>
        <taxon>Pseudomonadati</taxon>
        <taxon>Bacteroidota</taxon>
        <taxon>Bacteroidia</taxon>
        <taxon>Bacteroidales</taxon>
        <taxon>Prevotellaceae</taxon>
        <taxon>Hoylesella</taxon>
    </lineage>
</organism>
<sequence length="40" mass="4840">MGYYRLFSAFSRRYNTQQMGINNVGQKCFKRLFLACTRLR</sequence>
<accession>A0A069QP89</accession>
<reference evidence="1 2" key="1">
    <citation type="submission" date="2013-08" db="EMBL/GenBank/DDBJ databases">
        <authorList>
            <person name="Weinstock G."/>
            <person name="Sodergren E."/>
            <person name="Wylie T."/>
            <person name="Fulton L."/>
            <person name="Fulton R."/>
            <person name="Fronick C."/>
            <person name="O'Laughlin M."/>
            <person name="Godfrey J."/>
            <person name="Miner T."/>
            <person name="Herter B."/>
            <person name="Appelbaum E."/>
            <person name="Cordes M."/>
            <person name="Lek S."/>
            <person name="Wollam A."/>
            <person name="Pepin K.H."/>
            <person name="Palsikar V.B."/>
            <person name="Mitreva M."/>
            <person name="Wilson R.K."/>
        </authorList>
    </citation>
    <scope>NUCLEOTIDE SEQUENCE [LARGE SCALE GENOMIC DNA]</scope>
    <source>
        <strain evidence="1 2">ATCC 15930</strain>
    </source>
</reference>
<name>A0A069QP89_HOYLO</name>
<proteinExistence type="predicted"/>
<dbReference type="EMBL" id="JNGW01000011">
    <property type="protein sequence ID" value="KDR53844.1"/>
    <property type="molecule type" value="Genomic_DNA"/>
</dbReference>
<protein>
    <submittedName>
        <fullName evidence="1">Uncharacterized protein</fullName>
    </submittedName>
</protein>
<keyword evidence="2" id="KW-1185">Reference proteome</keyword>
<comment type="caution">
    <text evidence="1">The sequence shown here is derived from an EMBL/GenBank/DDBJ whole genome shotgun (WGS) entry which is preliminary data.</text>
</comment>
<dbReference type="HOGENOM" id="CLU_3294285_0_0_10"/>
<evidence type="ECO:0000313" key="2">
    <source>
        <dbReference type="Proteomes" id="UP000027442"/>
    </source>
</evidence>
<dbReference type="PATRIC" id="fig|1122985.7.peg.76"/>